<keyword evidence="3" id="KW-1185">Reference proteome</keyword>
<sequence length="338" mass="35547">MVMRTIGDQARAYTLQSSSSRLKTTLITLTDELTSGRVSDVAQRLGGNTRALSGIESRLQAVTAYQQLEGEVGAIASALQTVLAELRDTADQQVSRLLLNGSWGTDLTFADQAAEAAADFRGAISQLNTEVQGSHILSGTETDRPPLIDAQSILDELALQTATLPNASDIRQVVSDWFDAPPGGGGFLDFAYRGSIGTSREITVAETERLSFTTDASDPAIRATLKGLALSAVSAQGAVAGRATEQRALADASASILIDASARLTSVQGRVGSLQERLEGAATGNASARASLETARNNIVLADPYTTASALKEVEAQMQTLYAVTARLSSLKLVDFLR</sequence>
<dbReference type="EMBL" id="JAKZEU010000001">
    <property type="protein sequence ID" value="MCQ0969146.1"/>
    <property type="molecule type" value="Genomic_DNA"/>
</dbReference>
<dbReference type="Gene3D" id="1.20.1330.10">
    <property type="entry name" value="f41 fragment of flagellin, N-terminal domain"/>
    <property type="match status" value="1"/>
</dbReference>
<accession>A0ABT1MLU2</accession>
<feature type="domain" description="Flagellin C-terminal" evidence="1">
    <location>
        <begin position="259"/>
        <end position="337"/>
    </location>
</feature>
<dbReference type="Pfam" id="PF00700">
    <property type="entry name" value="Flagellin_C"/>
    <property type="match status" value="1"/>
</dbReference>
<gene>
    <name evidence="2" type="ORF">MLD63_01685</name>
</gene>
<dbReference type="RefSeq" id="WP_255328103.1">
    <property type="nucleotide sequence ID" value="NZ_JAKZEU010000001.1"/>
</dbReference>
<proteinExistence type="predicted"/>
<keyword evidence="2" id="KW-0614">Plasmid</keyword>
<dbReference type="InterPro" id="IPR046358">
    <property type="entry name" value="Flagellin_C"/>
</dbReference>
<geneLocation type="plasmid" evidence="2">
    <name>unnamed1</name>
</geneLocation>
<protein>
    <recommendedName>
        <fullName evidence="1">Flagellin C-terminal domain-containing protein</fullName>
    </recommendedName>
</protein>
<organism evidence="2 3">
    <name type="scientific">Paracoccus albicereus</name>
    <dbReference type="NCBI Taxonomy" id="2922394"/>
    <lineage>
        <taxon>Bacteria</taxon>
        <taxon>Pseudomonadati</taxon>
        <taxon>Pseudomonadota</taxon>
        <taxon>Alphaproteobacteria</taxon>
        <taxon>Rhodobacterales</taxon>
        <taxon>Paracoccaceae</taxon>
        <taxon>Paracoccus</taxon>
    </lineage>
</organism>
<reference evidence="2 3" key="1">
    <citation type="submission" date="2022-03" db="EMBL/GenBank/DDBJ databases">
        <authorList>
            <person name="He Y."/>
        </authorList>
    </citation>
    <scope>NUCLEOTIDE SEQUENCE [LARGE SCALE GENOMIC DNA]</scope>
    <source>
        <strain evidence="2 3">TK19116</strain>
        <plasmid evidence="2">unnamed1</plasmid>
    </source>
</reference>
<evidence type="ECO:0000313" key="3">
    <source>
        <dbReference type="Proteomes" id="UP001203945"/>
    </source>
</evidence>
<comment type="caution">
    <text evidence="2">The sequence shown here is derived from an EMBL/GenBank/DDBJ whole genome shotgun (WGS) entry which is preliminary data.</text>
</comment>
<evidence type="ECO:0000313" key="2">
    <source>
        <dbReference type="EMBL" id="MCQ0969146.1"/>
    </source>
</evidence>
<name>A0ABT1MLU2_9RHOB</name>
<dbReference type="SUPFAM" id="SSF64518">
    <property type="entry name" value="Phase 1 flagellin"/>
    <property type="match status" value="1"/>
</dbReference>
<dbReference type="Proteomes" id="UP001203945">
    <property type="component" value="Unassembled WGS sequence"/>
</dbReference>
<evidence type="ECO:0000259" key="1">
    <source>
        <dbReference type="Pfam" id="PF00700"/>
    </source>
</evidence>